<reference evidence="2 3" key="1">
    <citation type="journal article" date="2015" name="Int. J. Syst. Evol. Microbiol.">
        <title>Description of Sphingopyxis fribergensis sp. nov. - a soil bacterium with the ability to degrade styrene and phenylacetic acid.</title>
        <authorList>
            <person name="Oelschlagel M."/>
            <person name="Ruckert C."/>
            <person name="Kalinowski J."/>
            <person name="Schmidt G."/>
            <person name="Schlomann M."/>
            <person name="Tischler D."/>
        </authorList>
    </citation>
    <scope>NUCLEOTIDE SEQUENCE [LARGE SCALE GENOMIC DNA]</scope>
    <source>
        <strain evidence="2 3">Kp5.2</strain>
    </source>
</reference>
<protein>
    <submittedName>
        <fullName evidence="2">Uncharacterized protein</fullName>
    </submittedName>
</protein>
<dbReference type="KEGG" id="sphk:SKP52_07395"/>
<evidence type="ECO:0000313" key="3">
    <source>
        <dbReference type="Proteomes" id="UP000030907"/>
    </source>
</evidence>
<organism evidence="2 3">
    <name type="scientific">Sphingopyxis fribergensis</name>
    <dbReference type="NCBI Taxonomy" id="1515612"/>
    <lineage>
        <taxon>Bacteria</taxon>
        <taxon>Pseudomonadati</taxon>
        <taxon>Pseudomonadota</taxon>
        <taxon>Alphaproteobacteria</taxon>
        <taxon>Sphingomonadales</taxon>
        <taxon>Sphingomonadaceae</taxon>
        <taxon>Sphingopyxis</taxon>
    </lineage>
</organism>
<proteinExistence type="predicted"/>
<feature type="region of interest" description="Disordered" evidence="1">
    <location>
        <begin position="1"/>
        <end position="42"/>
    </location>
</feature>
<keyword evidence="3" id="KW-1185">Reference proteome</keyword>
<evidence type="ECO:0000313" key="2">
    <source>
        <dbReference type="EMBL" id="AJA08400.1"/>
    </source>
</evidence>
<dbReference type="EMBL" id="CP009122">
    <property type="protein sequence ID" value="AJA08400.1"/>
    <property type="molecule type" value="Genomic_DNA"/>
</dbReference>
<dbReference type="AlphaFoldDB" id="A0A0A7PEF3"/>
<feature type="compositionally biased region" description="Basic and acidic residues" evidence="1">
    <location>
        <begin position="18"/>
        <end position="36"/>
    </location>
</feature>
<accession>A0A0A7PEF3</accession>
<name>A0A0A7PEF3_9SPHN</name>
<dbReference type="Proteomes" id="UP000030907">
    <property type="component" value="Chromosome"/>
</dbReference>
<gene>
    <name evidence="2" type="ORF">SKP52_07395</name>
</gene>
<evidence type="ECO:0000256" key="1">
    <source>
        <dbReference type="SAM" id="MobiDB-lite"/>
    </source>
</evidence>
<dbReference type="HOGENOM" id="CLU_2398055_0_0_5"/>
<sequence length="93" mass="9899">MSAGNPEVSDGQAFLPRKAREARGELCKAPRAKREGAGGATGPRAKLVCQAANWFIVLSLPAAFSAASPAKYSLWSSPMSLPDIFWCFTQAMP</sequence>